<evidence type="ECO:0000256" key="1">
    <source>
        <dbReference type="ARBA" id="ARBA00004141"/>
    </source>
</evidence>
<reference evidence="9" key="1">
    <citation type="journal article" date="2020" name="J Insects Food Feed">
        <title>The yellow mealworm (Tenebrio molitor) genome: a resource for the emerging insects as food and feed industry.</title>
        <authorList>
            <person name="Eriksson T."/>
            <person name="Andere A."/>
            <person name="Kelstrup H."/>
            <person name="Emery V."/>
            <person name="Picard C."/>
        </authorList>
    </citation>
    <scope>NUCLEOTIDE SEQUENCE</scope>
    <source>
        <strain evidence="9">Stoneville</strain>
        <tissue evidence="9">Whole head</tissue>
    </source>
</reference>
<feature type="compositionally biased region" description="Basic and acidic residues" evidence="5">
    <location>
        <begin position="2116"/>
        <end position="2135"/>
    </location>
</feature>
<keyword evidence="3 6" id="KW-1133">Transmembrane helix</keyword>
<dbReference type="InterPro" id="IPR011547">
    <property type="entry name" value="SLC26A/SulP_dom"/>
</dbReference>
<accession>A0A8J6H6D9</accession>
<feature type="domain" description="SLC26A/SulP transporter" evidence="7">
    <location>
        <begin position="1129"/>
        <end position="1517"/>
    </location>
</feature>
<evidence type="ECO:0000256" key="2">
    <source>
        <dbReference type="ARBA" id="ARBA00022692"/>
    </source>
</evidence>
<dbReference type="PANTHER" id="PTHR11814">
    <property type="entry name" value="SULFATE TRANSPORTER"/>
    <property type="match status" value="1"/>
</dbReference>
<evidence type="ECO:0000256" key="5">
    <source>
        <dbReference type="SAM" id="MobiDB-lite"/>
    </source>
</evidence>
<dbReference type="Pfam" id="PF00916">
    <property type="entry name" value="Sulfate_transp"/>
    <property type="match status" value="1"/>
</dbReference>
<dbReference type="SUPFAM" id="SSF53448">
    <property type="entry name" value="Nucleotide-diphospho-sugar transferases"/>
    <property type="match status" value="1"/>
</dbReference>
<comment type="caution">
    <text evidence="9">The sequence shown here is derived from an EMBL/GenBank/DDBJ whole genome shotgun (WGS) entry which is preliminary data.</text>
</comment>
<dbReference type="CDD" id="cd07042">
    <property type="entry name" value="STAS_SulP_like_sulfate_transporter"/>
    <property type="match status" value="1"/>
</dbReference>
<dbReference type="InterPro" id="IPR001902">
    <property type="entry name" value="SLC26A/SulP_fam"/>
</dbReference>
<comment type="subcellular location">
    <subcellularLocation>
        <location evidence="1">Membrane</location>
        <topology evidence="1">Multi-pass membrane protein</topology>
    </subcellularLocation>
</comment>
<sequence>MLFYQIQKKVLLTTSLVIAIIYIIRPQNHSIINQFYYYLNPREGIQCYHTKSKTLPDISDDQPARGRSIFFHETSCNSHFSGKICITARQACAVESAARLNPNFEVHLLFASPGIFKFEGTESDRFLQALLSYPNVGIHHVDYERYTRGTPVEALYKKGQLETSGYAQSHASDVLRYLTLWKYGGIYLDLDVIVIKPLEDLAPNYAGSESDRNVAAGVLSFSPEGLGHDLAGRCLDDLSQNFKGYDWGYNGPGVITRLLQEVCGERLAKDMLNKPCQGFRVYPVDAFYSIPWWDWKMYFEEDSTDQVLNISRNSYVVHVWNKHSVHTKIPARGGAPYALFAQRYCPRVVNECGDVRNFIEMMRALGYPSLISMESFRSPNFPLVADLLVWLSKRFDPDVDVPSDIETEDDRVKLIRSAAQFMALKANIKLNTKRLYQADGYAIKELLKITTLLYDALNLNLDDKDSEQFEDEMFSLKEFDLSDKINELKLSRQLASEITTTGATLFDLLGKEVELRAARHKSVGRQYELNEVESGIKAAIEAIKVEIDESKQLIDNVSATEANLDTKIERRKVEIDRYEKRLQTLKKVRPAFLEEFTALEGELEQLFVQYSTRARILNQLERLVADAERTQLEKQLQMASPRIETIPLEGGDQDVFLELDDNGETRQGAANRQERPRASTGGRSRTSRTAKVYGGMQPPMSATPSLSSDSETDELFIDKDESELIQSDDESLGLELSGMEMVKRAQSSKPAERCENAGRSRPFTFHPEEMDSVTITALSAIQGRDFNEFHAENCKKLSFHCAIPIESPLAVGDIMVFGRNVANLQKLSQFGITQRRQKRAFPLRRRRKIEVDFGKIPNRRKSSPSPLRQFDRSIFAFRSFDFLHRNWFEPVSRIFALWTFGEASVMEIAACTFHKVVKLEHEYGSDQFYASSPGRCAFGPCDVSTFLNPVGSRCAPEVAKDGVRRSQCECFRCCANGFVASVVRPVLRWFVLRWFLARLVHSGGSAGTTPPWADDITKMTKYKMNNDNGSTTGSQITLTSYMIGENPETDDENSTKYNTEPKKGISTVLDLPQDKYTQRKLTTSSFNVKPTLKEWLKDRARRGCTRKLIYKRVPILTWLPNYNVNAAVADLVAGVTVGLTVIPQGIAYSNVAGLPPQIGLYSSFMACFVYTIFGSCKQAPIGPTAIAGLLTRENNHGFGVSGAVLLCFLSGCVEFLMGLLQLGFLIDFISGPVSIGFTSAAAIIIATTQVKDVLGLSFQGGKFLQVWEQIFEHITETRLWDCILGFSCMAVLLILRSIKDFKIGPKDVKERKPIHDITTKFIWLISTARNILVVVFSAALAYFFELHGSQPFKLTGFIKPGLPEFKPPPFETQIDNTTYNFVDMSSALGSAIIVVPLLSILENIALAKVFADGKTIDATQEMLALGVCNIVSSFVQSMPVSGALSRGAVNHSSGVRTTFGGIYTGIIVILSLHLFTPYFSYIPKASLAAVIIAAVVFMVEFHVVKPMWRTKKSDLIPACTTFVCCLFLRLEIGIVVGVGINLIFLLYATARPSVKVEKISAHPGCDYLLITPDRSLTFPSVEYVRTVVSKAGVKQGSSSIPVVIDARHIQGADFTAAKGIKSLIEDFHKRQQPILFYNLKPSVISTFQGVQPKDFVYCETYGELNELLKQYSSKSETISGGAFLQLGKLSQSPLGKNNKCQTVKVLIIIIIMRERDGAASTCPYLTWIELSQEKGADGSTLPFGDGARKKLERLQKNRFALVFVDENRFYLKNFEGFGTPASFRVTRWRNIVEMTDNEHKEMEENTQDNKNTISSKLSTDQLICKSPQESPNSSVKLEKIIIEGDDSSLLCLGLMQFIFGFLMVVFGGMVIHYDSSLSQLGGGIWAGCLAMATGIIGILASAREWCPLKSTPQKITHTIFLALSLVSLAVAQLVVALAATGAARDINNSEYEVDEVEVTTTPVPPGKISIILPYNYMSILSNLGLLTVSVGEFIVAAIASYKSSRVLCPCFRRKGDYLEELNNRNALVSSWLGKHSPTPHVYVVAPSSLGKGSKLSGGLPVPVFALPHRQMAPPRVMGYPLIPAPLGTIPSPVIPPSPTNKDLLRKKKKHFYSRCPPRDATPRRSRSKSKEKTVTEEDVARTYTGLDKAIAEEFIDICDSRNVSLCSDSSCTSSCQRSCNGCNHSDVASREYLVGNKT</sequence>
<evidence type="ECO:0000256" key="6">
    <source>
        <dbReference type="SAM" id="Phobius"/>
    </source>
</evidence>
<dbReference type="InterPro" id="IPR007652">
    <property type="entry name" value="A1-4-GlycosylTfrase_dom"/>
</dbReference>
<feature type="transmembrane region" description="Helical" evidence="6">
    <location>
        <begin position="1387"/>
        <end position="1410"/>
    </location>
</feature>
<dbReference type="Gene3D" id="3.30.750.24">
    <property type="entry name" value="STAS domain"/>
    <property type="match status" value="1"/>
</dbReference>
<dbReference type="EMBL" id="JABDTM020025815">
    <property type="protein sequence ID" value="KAH0812755.1"/>
    <property type="molecule type" value="Genomic_DNA"/>
</dbReference>
<evidence type="ECO:0008006" key="11">
    <source>
        <dbReference type="Google" id="ProtNLM"/>
    </source>
</evidence>
<feature type="transmembrane region" description="Helical" evidence="6">
    <location>
        <begin position="1224"/>
        <end position="1246"/>
    </location>
</feature>
<feature type="transmembrane region" description="Helical" evidence="6">
    <location>
        <begin position="1515"/>
        <end position="1548"/>
    </location>
</feature>
<feature type="transmembrane region" description="Helical" evidence="6">
    <location>
        <begin position="1460"/>
        <end position="1479"/>
    </location>
</feature>
<evidence type="ECO:0000256" key="4">
    <source>
        <dbReference type="ARBA" id="ARBA00023136"/>
    </source>
</evidence>
<evidence type="ECO:0000313" key="10">
    <source>
        <dbReference type="Proteomes" id="UP000719412"/>
    </source>
</evidence>
<keyword evidence="2 6" id="KW-0812">Transmembrane</keyword>
<reference evidence="9" key="2">
    <citation type="submission" date="2021-08" db="EMBL/GenBank/DDBJ databases">
        <authorList>
            <person name="Eriksson T."/>
        </authorList>
    </citation>
    <scope>NUCLEOTIDE SEQUENCE</scope>
    <source>
        <strain evidence="9">Stoneville</strain>
        <tissue evidence="9">Whole head</tissue>
    </source>
</reference>
<dbReference type="Pfam" id="PF10234">
    <property type="entry name" value="Cluap1"/>
    <property type="match status" value="1"/>
</dbReference>
<feature type="transmembrane region" description="Helical" evidence="6">
    <location>
        <begin position="1198"/>
        <end position="1217"/>
    </location>
</feature>
<feature type="transmembrane region" description="Helical" evidence="6">
    <location>
        <begin position="1979"/>
        <end position="1999"/>
    </location>
</feature>
<organism evidence="9 10">
    <name type="scientific">Tenebrio molitor</name>
    <name type="common">Yellow mealworm beetle</name>
    <dbReference type="NCBI Taxonomy" id="7067"/>
    <lineage>
        <taxon>Eukaryota</taxon>
        <taxon>Metazoa</taxon>
        <taxon>Ecdysozoa</taxon>
        <taxon>Arthropoda</taxon>
        <taxon>Hexapoda</taxon>
        <taxon>Insecta</taxon>
        <taxon>Pterygota</taxon>
        <taxon>Neoptera</taxon>
        <taxon>Endopterygota</taxon>
        <taxon>Coleoptera</taxon>
        <taxon>Polyphaga</taxon>
        <taxon>Cucujiformia</taxon>
        <taxon>Tenebrionidae</taxon>
        <taxon>Tenebrio</taxon>
    </lineage>
</organism>
<evidence type="ECO:0000259" key="7">
    <source>
        <dbReference type="Pfam" id="PF00916"/>
    </source>
</evidence>
<keyword evidence="10" id="KW-1185">Reference proteome</keyword>
<dbReference type="Pfam" id="PF04488">
    <property type="entry name" value="Gly_transf_sug"/>
    <property type="match status" value="1"/>
</dbReference>
<evidence type="ECO:0000313" key="9">
    <source>
        <dbReference type="EMBL" id="KAH0812755.1"/>
    </source>
</evidence>
<feature type="region of interest" description="Disordered" evidence="5">
    <location>
        <begin position="664"/>
        <end position="712"/>
    </location>
</feature>
<proteinExistence type="predicted"/>
<feature type="region of interest" description="Disordered" evidence="5">
    <location>
        <begin position="2114"/>
        <end position="2135"/>
    </location>
</feature>
<feature type="domain" description="Alpha 1,4-glycosyltransferase" evidence="8">
    <location>
        <begin position="225"/>
        <end position="351"/>
    </location>
</feature>
<dbReference type="InterPro" id="IPR007577">
    <property type="entry name" value="GlycoTrfase_DXD_sugar-bd_CS"/>
</dbReference>
<feature type="compositionally biased region" description="Low complexity" evidence="5">
    <location>
        <begin position="678"/>
        <end position="690"/>
    </location>
</feature>
<gene>
    <name evidence="9" type="ORF">GEV33_010037</name>
</gene>
<name>A0A8J6H6D9_TENMO</name>
<feature type="compositionally biased region" description="Polar residues" evidence="5">
    <location>
        <begin position="700"/>
        <end position="709"/>
    </location>
</feature>
<dbReference type="Gene3D" id="3.90.550.20">
    <property type="match status" value="1"/>
</dbReference>
<feature type="transmembrane region" description="Helical" evidence="6">
    <location>
        <begin position="1918"/>
        <end position="1939"/>
    </location>
</feature>
<feature type="transmembrane region" description="Helical" evidence="6">
    <location>
        <begin position="1422"/>
        <end position="1440"/>
    </location>
</feature>
<dbReference type="InterPro" id="IPR029044">
    <property type="entry name" value="Nucleotide-diphossugar_trans"/>
</dbReference>
<feature type="transmembrane region" description="Helical" evidence="6">
    <location>
        <begin position="1849"/>
        <end position="1871"/>
    </location>
</feature>
<keyword evidence="4 6" id="KW-0472">Membrane</keyword>
<dbReference type="InterPro" id="IPR036513">
    <property type="entry name" value="STAS_dom_sf"/>
</dbReference>
<dbReference type="GO" id="GO:0016020">
    <property type="term" value="C:membrane"/>
    <property type="evidence" value="ECO:0007669"/>
    <property type="project" value="UniProtKB-SubCell"/>
</dbReference>
<evidence type="ECO:0000256" key="3">
    <source>
        <dbReference type="ARBA" id="ARBA00022989"/>
    </source>
</evidence>
<feature type="transmembrane region" description="Helical" evidence="6">
    <location>
        <begin position="1883"/>
        <end position="1906"/>
    </location>
</feature>
<protein>
    <recommendedName>
        <fullName evidence="11">Alpha-1,4-N-acetylglucosaminyltransferase</fullName>
    </recommendedName>
</protein>
<dbReference type="Proteomes" id="UP000719412">
    <property type="component" value="Unassembled WGS sequence"/>
</dbReference>
<feature type="transmembrane region" description="Helical" evidence="6">
    <location>
        <begin position="1486"/>
        <end position="1503"/>
    </location>
</feature>
<dbReference type="InterPro" id="IPR019366">
    <property type="entry name" value="Clusterin-associated_protein-1"/>
</dbReference>
<dbReference type="Pfam" id="PF04572">
    <property type="entry name" value="Gb3_synth"/>
    <property type="match status" value="1"/>
</dbReference>
<feature type="transmembrane region" description="Helical" evidence="6">
    <location>
        <begin position="1321"/>
        <end position="1344"/>
    </location>
</feature>
<dbReference type="GO" id="GO:0055085">
    <property type="term" value="P:transmembrane transport"/>
    <property type="evidence" value="ECO:0007669"/>
    <property type="project" value="InterPro"/>
</dbReference>
<evidence type="ECO:0000259" key="8">
    <source>
        <dbReference type="Pfam" id="PF04572"/>
    </source>
</evidence>